<evidence type="ECO:0000256" key="1">
    <source>
        <dbReference type="SAM" id="MobiDB-lite"/>
    </source>
</evidence>
<dbReference type="PANTHER" id="PTHR46112">
    <property type="entry name" value="AMINOPEPTIDASE"/>
    <property type="match status" value="1"/>
</dbReference>
<evidence type="ECO:0000259" key="2">
    <source>
        <dbReference type="Pfam" id="PF00557"/>
    </source>
</evidence>
<feature type="domain" description="Peptidase M24" evidence="2">
    <location>
        <begin position="221"/>
        <end position="441"/>
    </location>
</feature>
<dbReference type="OrthoDB" id="9803194at2"/>
<dbReference type="Pfam" id="PF00557">
    <property type="entry name" value="Peptidase_M24"/>
    <property type="match status" value="1"/>
</dbReference>
<dbReference type="Proteomes" id="UP000311713">
    <property type="component" value="Unassembled WGS sequence"/>
</dbReference>
<protein>
    <submittedName>
        <fullName evidence="3">Aminopeptidase P family protein</fullName>
    </submittedName>
</protein>
<comment type="caution">
    <text evidence="3">The sequence shown here is derived from an EMBL/GenBank/DDBJ whole genome shotgun (WGS) entry which is preliminary data.</text>
</comment>
<dbReference type="InterPro" id="IPR029149">
    <property type="entry name" value="Creatin/AminoP/Spt16_N"/>
</dbReference>
<reference evidence="3 4" key="1">
    <citation type="submission" date="2019-06" db="EMBL/GenBank/DDBJ databases">
        <title>Draft genome of Streptomyces sedi sp. JCM16909.</title>
        <authorList>
            <person name="Klykleung N."/>
            <person name="Tanasupawat S."/>
            <person name="Kudo T."/>
            <person name="Yuki M."/>
            <person name="Ohkuma M."/>
        </authorList>
    </citation>
    <scope>NUCLEOTIDE SEQUENCE [LARGE SCALE GENOMIC DNA]</scope>
    <source>
        <strain evidence="3 4">JCM 16909</strain>
    </source>
</reference>
<keyword evidence="3" id="KW-0378">Hydrolase</keyword>
<sequence>MCRTGLLEAGDRAVLAPPGRTTHAGHPRRSPANGGYKGRSWRMTEARTPVFSMNERDRRWNLARDFMAREGLDALLVFGEHEDAGPAPVAYDTWFTNGRAGTTVVLPGTGEPVCLLPGPMCVMDHLESRRRGDTPWIPPHQLRGTRRSDTLIATLGELGLARAVIGVIGLGSHLPWHPEGIIPYGLWNNVLSHFPDAVFAPVDLPFGQLVMRLGEEEIAVLRHSARIGDEMVQAMVATAAPGVPESRVYAAGMAAGYDRGSLPPAMHLWSGPDAVAAGPPAWGQRAQPPRVLEEGDVVYAEVFSSFGGRHAQNQVTIAVGDVHEDFHRAADVCRASYDAGLGALRPGHTFGELVDAMHAPLDAADGWPFLIAVHSLNPGLSVGRGRGLFSRLPGTEGYPRVPDHPTFLPHLELAPGMSFAFEPNYAFGRRLAHLGGTVVVGEDAPIELNAYSARLLHATGTGTGRRPR</sequence>
<keyword evidence="3" id="KW-0031">Aminopeptidase</keyword>
<proteinExistence type="predicted"/>
<dbReference type="InterPro" id="IPR000994">
    <property type="entry name" value="Pept_M24"/>
</dbReference>
<dbReference type="InterPro" id="IPR050659">
    <property type="entry name" value="Peptidase_M24B"/>
</dbReference>
<dbReference type="GO" id="GO:0004177">
    <property type="term" value="F:aminopeptidase activity"/>
    <property type="evidence" value="ECO:0007669"/>
    <property type="project" value="UniProtKB-KW"/>
</dbReference>
<keyword evidence="3" id="KW-0645">Protease</keyword>
<gene>
    <name evidence="3" type="ORF">FH715_17915</name>
</gene>
<dbReference type="CDD" id="cd01066">
    <property type="entry name" value="APP_MetAP"/>
    <property type="match status" value="1"/>
</dbReference>
<name>A0A5C4UYV0_9ACTN</name>
<feature type="region of interest" description="Disordered" evidence="1">
    <location>
        <begin position="1"/>
        <end position="39"/>
    </location>
</feature>
<dbReference type="PANTHER" id="PTHR46112:SF8">
    <property type="entry name" value="CYTOPLASMIC PEPTIDASE PEPQ-RELATED"/>
    <property type="match status" value="1"/>
</dbReference>
<evidence type="ECO:0000313" key="3">
    <source>
        <dbReference type="EMBL" id="TNM28433.1"/>
    </source>
</evidence>
<evidence type="ECO:0000313" key="4">
    <source>
        <dbReference type="Proteomes" id="UP000311713"/>
    </source>
</evidence>
<dbReference type="SUPFAM" id="SSF53092">
    <property type="entry name" value="Creatinase/prolidase N-terminal domain"/>
    <property type="match status" value="1"/>
</dbReference>
<dbReference type="EMBL" id="VDGT01000013">
    <property type="protein sequence ID" value="TNM28433.1"/>
    <property type="molecule type" value="Genomic_DNA"/>
</dbReference>
<dbReference type="SUPFAM" id="SSF55920">
    <property type="entry name" value="Creatinase/aminopeptidase"/>
    <property type="match status" value="1"/>
</dbReference>
<dbReference type="AlphaFoldDB" id="A0A5C4UYV0"/>
<accession>A0A5C4UYV0</accession>
<organism evidence="3 4">
    <name type="scientific">Streptomyces sedi</name>
    <dbReference type="NCBI Taxonomy" id="555059"/>
    <lineage>
        <taxon>Bacteria</taxon>
        <taxon>Bacillati</taxon>
        <taxon>Actinomycetota</taxon>
        <taxon>Actinomycetes</taxon>
        <taxon>Kitasatosporales</taxon>
        <taxon>Streptomycetaceae</taxon>
        <taxon>Streptomyces</taxon>
    </lineage>
</organism>
<dbReference type="Gene3D" id="3.90.230.10">
    <property type="entry name" value="Creatinase/methionine aminopeptidase superfamily"/>
    <property type="match status" value="1"/>
</dbReference>
<dbReference type="InterPro" id="IPR036005">
    <property type="entry name" value="Creatinase/aminopeptidase-like"/>
</dbReference>
<keyword evidence="4" id="KW-1185">Reference proteome</keyword>